<dbReference type="EMBL" id="BMGM01000002">
    <property type="protein sequence ID" value="GGE26979.1"/>
    <property type="molecule type" value="Genomic_DNA"/>
</dbReference>
<comment type="caution">
    <text evidence="1">The sequence shown here is derived from an EMBL/GenBank/DDBJ whole genome shotgun (WGS) entry which is preliminary data.</text>
</comment>
<dbReference type="InterPro" id="IPR019861">
    <property type="entry name" value="PorP/SprF_Bacteroidetes"/>
</dbReference>
<evidence type="ECO:0000313" key="2">
    <source>
        <dbReference type="Proteomes" id="UP000599179"/>
    </source>
</evidence>
<sequence length="276" mass="31134">MYNNLSINPAFAGNRGALSMFGMHRSQWLGFEDAPVNYLFSAHTPIQNSKLGFGFTVSNESIGPLDDTNASGDVSYWIPLSEKFRLSFGLRFNANFFNLSGNRLNPQESFDPLLANVNGEINTNIGAGLFLHSQKTFVGLSLPSLFSRNNLDNDPVLAVNVHRPTAYLYGGHVFNIYPFIKFKPATFLKVQEGAPMQLDVTANFLFYDKFTLGAAWRWDAAASFLTGFQISQRLFIGYAYDIETTALQKYHSGSHELFIRFELFNRKDKLISPRFF</sequence>
<name>A0ABQ1SF43_9FLAO</name>
<protein>
    <submittedName>
        <fullName evidence="1">Membrane protein</fullName>
    </submittedName>
</protein>
<dbReference type="Proteomes" id="UP000599179">
    <property type="component" value="Unassembled WGS sequence"/>
</dbReference>
<dbReference type="Pfam" id="PF11751">
    <property type="entry name" value="PorP_SprF"/>
    <property type="match status" value="1"/>
</dbReference>
<organism evidence="1 2">
    <name type="scientific">Psychroflexus planctonicus</name>
    <dbReference type="NCBI Taxonomy" id="1526575"/>
    <lineage>
        <taxon>Bacteria</taxon>
        <taxon>Pseudomonadati</taxon>
        <taxon>Bacteroidota</taxon>
        <taxon>Flavobacteriia</taxon>
        <taxon>Flavobacteriales</taxon>
        <taxon>Flavobacteriaceae</taxon>
        <taxon>Psychroflexus</taxon>
    </lineage>
</organism>
<keyword evidence="2" id="KW-1185">Reference proteome</keyword>
<proteinExistence type="predicted"/>
<accession>A0ABQ1SF43</accession>
<evidence type="ECO:0000313" key="1">
    <source>
        <dbReference type="EMBL" id="GGE26979.1"/>
    </source>
</evidence>
<gene>
    <name evidence="1" type="ORF">GCM10010832_04610</name>
</gene>
<reference evidence="2" key="1">
    <citation type="journal article" date="2019" name="Int. J. Syst. Evol. Microbiol.">
        <title>The Global Catalogue of Microorganisms (GCM) 10K type strain sequencing project: providing services to taxonomists for standard genome sequencing and annotation.</title>
        <authorList>
            <consortium name="The Broad Institute Genomics Platform"/>
            <consortium name="The Broad Institute Genome Sequencing Center for Infectious Disease"/>
            <person name="Wu L."/>
            <person name="Ma J."/>
        </authorList>
    </citation>
    <scope>NUCLEOTIDE SEQUENCE [LARGE SCALE GENOMIC DNA]</scope>
    <source>
        <strain evidence="2">CGMCC 1.12931</strain>
    </source>
</reference>
<dbReference type="NCBIfam" id="TIGR03519">
    <property type="entry name" value="T9SS_PorP_fam"/>
    <property type="match status" value="1"/>
</dbReference>